<reference evidence="2" key="1">
    <citation type="submission" date="2020-05" db="EMBL/GenBank/DDBJ databases">
        <authorList>
            <person name="Chiriac C."/>
            <person name="Salcher M."/>
            <person name="Ghai R."/>
            <person name="Kavagutti S V."/>
        </authorList>
    </citation>
    <scope>NUCLEOTIDE SEQUENCE</scope>
</reference>
<accession>A0A6J5YL40</accession>
<dbReference type="InterPro" id="IPR032710">
    <property type="entry name" value="NTF2-like_dom_sf"/>
</dbReference>
<gene>
    <name evidence="2" type="ORF">UFOPK1392_02128</name>
</gene>
<sequence length="140" mass="15161">MTDASAAAETRARNLTTVRSAFAAIAAGDAEGQLSHYTDDVIFELPYTDPPKRSTTRAEALANIAAAFTVFRFELTITAVHECLDPDELIIEFNGGGSYLPTAAPYANVYIAVFRFRDGLICFQREFFNPATTAKVIAGS</sequence>
<dbReference type="SUPFAM" id="SSF54427">
    <property type="entry name" value="NTF2-like"/>
    <property type="match status" value="1"/>
</dbReference>
<dbReference type="InterPro" id="IPR037401">
    <property type="entry name" value="SnoaL-like"/>
</dbReference>
<dbReference type="Gene3D" id="3.10.450.50">
    <property type="match status" value="1"/>
</dbReference>
<dbReference type="EMBL" id="CAEMXZ010000136">
    <property type="protein sequence ID" value="CAB4324359.1"/>
    <property type="molecule type" value="Genomic_DNA"/>
</dbReference>
<dbReference type="AlphaFoldDB" id="A0A6J5YL40"/>
<evidence type="ECO:0000259" key="1">
    <source>
        <dbReference type="Pfam" id="PF12680"/>
    </source>
</evidence>
<evidence type="ECO:0000313" key="2">
    <source>
        <dbReference type="EMBL" id="CAB4324359.1"/>
    </source>
</evidence>
<dbReference type="Pfam" id="PF12680">
    <property type="entry name" value="SnoaL_2"/>
    <property type="match status" value="1"/>
</dbReference>
<organism evidence="2">
    <name type="scientific">freshwater metagenome</name>
    <dbReference type="NCBI Taxonomy" id="449393"/>
    <lineage>
        <taxon>unclassified sequences</taxon>
        <taxon>metagenomes</taxon>
        <taxon>ecological metagenomes</taxon>
    </lineage>
</organism>
<protein>
    <submittedName>
        <fullName evidence="2">Unannotated protein</fullName>
    </submittedName>
</protein>
<feature type="domain" description="SnoaL-like" evidence="1">
    <location>
        <begin position="18"/>
        <end position="122"/>
    </location>
</feature>
<name>A0A6J5YL40_9ZZZZ</name>
<proteinExistence type="predicted"/>